<feature type="compositionally biased region" description="Basic and acidic residues" evidence="1">
    <location>
        <begin position="294"/>
        <end position="305"/>
    </location>
</feature>
<dbReference type="InterPro" id="IPR046529">
    <property type="entry name" value="DUF6594"/>
</dbReference>
<accession>A0AAN6FHP6</accession>
<evidence type="ECO:0000313" key="5">
    <source>
        <dbReference type="Proteomes" id="UP001168146"/>
    </source>
</evidence>
<feature type="compositionally biased region" description="Low complexity" evidence="1">
    <location>
        <begin position="184"/>
        <end position="198"/>
    </location>
</feature>
<keyword evidence="2" id="KW-1133">Transmembrane helix</keyword>
<feature type="domain" description="DUF6594" evidence="3">
    <location>
        <begin position="471"/>
        <end position="701"/>
    </location>
</feature>
<proteinExistence type="predicted"/>
<feature type="transmembrane region" description="Helical" evidence="2">
    <location>
        <begin position="662"/>
        <end position="683"/>
    </location>
</feature>
<comment type="caution">
    <text evidence="4">The sequence shown here is derived from an EMBL/GenBank/DDBJ whole genome shotgun (WGS) entry which is preliminary data.</text>
</comment>
<keyword evidence="2" id="KW-0472">Membrane</keyword>
<dbReference type="PANTHER" id="PTHR34502">
    <property type="entry name" value="DUF6594 DOMAIN-CONTAINING PROTEIN-RELATED"/>
    <property type="match status" value="1"/>
</dbReference>
<dbReference type="Pfam" id="PF20237">
    <property type="entry name" value="DUF6594"/>
    <property type="match status" value="1"/>
</dbReference>
<evidence type="ECO:0000259" key="3">
    <source>
        <dbReference type="Pfam" id="PF20237"/>
    </source>
</evidence>
<feature type="region of interest" description="Disordered" evidence="1">
    <location>
        <begin position="525"/>
        <end position="545"/>
    </location>
</feature>
<evidence type="ECO:0000256" key="1">
    <source>
        <dbReference type="SAM" id="MobiDB-lite"/>
    </source>
</evidence>
<gene>
    <name evidence="4" type="ORF">LTR82_010973</name>
</gene>
<feature type="compositionally biased region" description="Low complexity" evidence="1">
    <location>
        <begin position="277"/>
        <end position="292"/>
    </location>
</feature>
<dbReference type="Proteomes" id="UP001168146">
    <property type="component" value="Unassembled WGS sequence"/>
</dbReference>
<dbReference type="PANTHER" id="PTHR34502:SF6">
    <property type="entry name" value="DUF6594 DOMAIN-CONTAINING PROTEIN"/>
    <property type="match status" value="1"/>
</dbReference>
<evidence type="ECO:0000313" key="4">
    <source>
        <dbReference type="EMBL" id="KAK0317983.1"/>
    </source>
</evidence>
<feature type="compositionally biased region" description="Polar residues" evidence="1">
    <location>
        <begin position="312"/>
        <end position="327"/>
    </location>
</feature>
<keyword evidence="2" id="KW-0812">Transmembrane</keyword>
<organism evidence="4 5">
    <name type="scientific">Friedmanniomyces endolithicus</name>
    <dbReference type="NCBI Taxonomy" id="329885"/>
    <lineage>
        <taxon>Eukaryota</taxon>
        <taxon>Fungi</taxon>
        <taxon>Dikarya</taxon>
        <taxon>Ascomycota</taxon>
        <taxon>Pezizomycotina</taxon>
        <taxon>Dothideomycetes</taxon>
        <taxon>Dothideomycetidae</taxon>
        <taxon>Mycosphaerellales</taxon>
        <taxon>Teratosphaeriaceae</taxon>
        <taxon>Friedmanniomyces</taxon>
    </lineage>
</organism>
<sequence>MSETAGDASLPVPPRLVVSRPTDEAANKSAHTPSASRRRTAATPPVLQGHGRSSSSEWTDIDESPPRRRRTSKRSVRRYDLARDSPYAGRTTERGSQSELSRFFPRLTRILESSESAANSRPSTRGSDTRRQRERSPVSRHRRRDEASAIHRRLAKYRTGGVQRRNESLLKINPSLLSVLSGLTATTDRSSGSSSTLTQQSYDRRGSDSSRTLIGRPRRMEPGSRSTMSSHPRSKSPNAFDYMVASTVDEEHDGRSVMSSSSSSHYEPSVAGSSEAPDTPSSRSTFPSPTTTRCHSEAELRRKYDPQYVVSDISTRTGANSPGSSVRSAGRQPIMDGVAEEEDEHPVYPSPPQELNCDPRHRSTSRSSRSSHRSDEQVRQQEASMRQHVAYAQHAQAGYYVEPVYGQHRSPSASSTQSSPYAYNMAMQQYQWPSPPILAPHPAAMNGHCDVADRPHAPDAPDLSRQTLAGYELLALELSASESLVKPLYRKFEYLNHRILLHLQDELSELEEQLRTLDEIIAQMDPAAPESPRSPTSRRGEAYSGTAIHHQRTSLLGRIFLKTEQYNRAMTAYTSMASNATKAPNENIETYRQWMDKHTPIHAVESLFLQHTRDLIAPHSKPAPAFSHQHPTKPAALAAYLPVALMLPLLLFSIIPTLAGRLAVTALIAAGAFLVAATTQIRYLLPAREWAVCGAAYVLLMAAIAGCIPQHAV</sequence>
<evidence type="ECO:0000256" key="2">
    <source>
        <dbReference type="SAM" id="Phobius"/>
    </source>
</evidence>
<feature type="transmembrane region" description="Helical" evidence="2">
    <location>
        <begin position="689"/>
        <end position="708"/>
    </location>
</feature>
<feature type="compositionally biased region" description="Polar residues" evidence="1">
    <location>
        <begin position="224"/>
        <end position="237"/>
    </location>
</feature>
<dbReference type="EMBL" id="JASUXU010000039">
    <property type="protein sequence ID" value="KAK0317983.1"/>
    <property type="molecule type" value="Genomic_DNA"/>
</dbReference>
<feature type="region of interest" description="Disordered" evidence="1">
    <location>
        <begin position="184"/>
        <end position="388"/>
    </location>
</feature>
<protein>
    <recommendedName>
        <fullName evidence="3">DUF6594 domain-containing protein</fullName>
    </recommendedName>
</protein>
<name>A0AAN6FHP6_9PEZI</name>
<feature type="compositionally biased region" description="Basic residues" evidence="1">
    <location>
        <begin position="67"/>
        <end position="76"/>
    </location>
</feature>
<feature type="compositionally biased region" description="Basic and acidic residues" evidence="1">
    <location>
        <begin position="127"/>
        <end position="137"/>
    </location>
</feature>
<feature type="region of interest" description="Disordered" evidence="1">
    <location>
        <begin position="1"/>
        <end position="159"/>
    </location>
</feature>
<feature type="compositionally biased region" description="Polar residues" evidence="1">
    <location>
        <begin position="111"/>
        <end position="126"/>
    </location>
</feature>
<reference evidence="4" key="1">
    <citation type="submission" date="2021-12" db="EMBL/GenBank/DDBJ databases">
        <title>Black yeast isolated from Biological Soil Crust.</title>
        <authorList>
            <person name="Kurbessoian T."/>
        </authorList>
    </citation>
    <scope>NUCLEOTIDE SEQUENCE</scope>
    <source>
        <strain evidence="4">CCFEE 5208</strain>
    </source>
</reference>
<dbReference type="AlphaFoldDB" id="A0AAN6FHP6"/>